<dbReference type="SMART" id="SM00220">
    <property type="entry name" value="S_TKc"/>
    <property type="match status" value="1"/>
</dbReference>
<evidence type="ECO:0000256" key="5">
    <source>
        <dbReference type="ARBA" id="ARBA00022777"/>
    </source>
</evidence>
<dbReference type="Proteomes" id="UP000790833">
    <property type="component" value="Unassembled WGS sequence"/>
</dbReference>
<dbReference type="PANTHER" id="PTHR24343">
    <property type="entry name" value="SERINE/THREONINE KINASE"/>
    <property type="match status" value="1"/>
</dbReference>
<evidence type="ECO:0000256" key="8">
    <source>
        <dbReference type="ARBA" id="ARBA00048679"/>
    </source>
</evidence>
<dbReference type="GO" id="GO:0005829">
    <property type="term" value="C:cytosol"/>
    <property type="evidence" value="ECO:0007669"/>
    <property type="project" value="TreeGrafter"/>
</dbReference>
<dbReference type="InterPro" id="IPR011009">
    <property type="entry name" value="Kinase-like_dom_sf"/>
</dbReference>
<dbReference type="PANTHER" id="PTHR24343:SF137">
    <property type="entry name" value="SERINE_THREONINE-PROTEIN KINASE HRK1"/>
    <property type="match status" value="1"/>
</dbReference>
<dbReference type="Pfam" id="PF00069">
    <property type="entry name" value="Pkinase"/>
    <property type="match status" value="1"/>
</dbReference>
<evidence type="ECO:0000256" key="9">
    <source>
        <dbReference type="PROSITE-ProRule" id="PRU10141"/>
    </source>
</evidence>
<dbReference type="InterPro" id="IPR017441">
    <property type="entry name" value="Protein_kinase_ATP_BS"/>
</dbReference>
<keyword evidence="3" id="KW-0808">Transferase</keyword>
<proteinExistence type="predicted"/>
<reference evidence="11" key="1">
    <citation type="submission" date="2021-03" db="EMBL/GenBank/DDBJ databases">
        <authorList>
            <person name="Palmer J.M."/>
        </authorList>
    </citation>
    <scope>NUCLEOTIDE SEQUENCE</scope>
    <source>
        <strain evidence="11">ARV_011</strain>
    </source>
</reference>
<dbReference type="EC" id="2.7.11.1" evidence="1"/>
<comment type="catalytic activity">
    <reaction evidence="7">
        <text>L-threonyl-[protein] + ATP = O-phospho-L-threonyl-[protein] + ADP + H(+)</text>
        <dbReference type="Rhea" id="RHEA:46608"/>
        <dbReference type="Rhea" id="RHEA-COMP:11060"/>
        <dbReference type="Rhea" id="RHEA-COMP:11605"/>
        <dbReference type="ChEBI" id="CHEBI:15378"/>
        <dbReference type="ChEBI" id="CHEBI:30013"/>
        <dbReference type="ChEBI" id="CHEBI:30616"/>
        <dbReference type="ChEBI" id="CHEBI:61977"/>
        <dbReference type="ChEBI" id="CHEBI:456216"/>
        <dbReference type="EC" id="2.7.11.1"/>
    </reaction>
</comment>
<dbReference type="Gene3D" id="1.10.510.10">
    <property type="entry name" value="Transferase(Phosphotransferase) domain 1"/>
    <property type="match status" value="2"/>
</dbReference>
<gene>
    <name evidence="11" type="ORF">KQ657_002974</name>
</gene>
<keyword evidence="5" id="KW-0418">Kinase</keyword>
<evidence type="ECO:0000313" key="11">
    <source>
        <dbReference type="EMBL" id="KAG7191581.1"/>
    </source>
</evidence>
<name>A0A9P7V5L4_9ASCO</name>
<protein>
    <recommendedName>
        <fullName evidence="1">non-specific serine/threonine protein kinase</fullName>
        <ecNumber evidence="1">2.7.11.1</ecNumber>
    </recommendedName>
</protein>
<evidence type="ECO:0000256" key="6">
    <source>
        <dbReference type="ARBA" id="ARBA00022840"/>
    </source>
</evidence>
<evidence type="ECO:0000256" key="2">
    <source>
        <dbReference type="ARBA" id="ARBA00022527"/>
    </source>
</evidence>
<dbReference type="AlphaFoldDB" id="A0A9P7V5L4"/>
<evidence type="ECO:0000256" key="1">
    <source>
        <dbReference type="ARBA" id="ARBA00012513"/>
    </source>
</evidence>
<dbReference type="InterPro" id="IPR000719">
    <property type="entry name" value="Prot_kinase_dom"/>
</dbReference>
<dbReference type="SUPFAM" id="SSF56112">
    <property type="entry name" value="Protein kinase-like (PK-like)"/>
    <property type="match status" value="1"/>
</dbReference>
<evidence type="ECO:0000256" key="7">
    <source>
        <dbReference type="ARBA" id="ARBA00047899"/>
    </source>
</evidence>
<feature type="binding site" evidence="9">
    <location>
        <position position="187"/>
    </location>
    <ligand>
        <name>ATP</name>
        <dbReference type="ChEBI" id="CHEBI:30616"/>
    </ligand>
</feature>
<dbReference type="RefSeq" id="XP_043047133.1">
    <property type="nucleotide sequence ID" value="XM_043193714.1"/>
</dbReference>
<keyword evidence="2" id="KW-0723">Serine/threonine-protein kinase</keyword>
<accession>A0A9P7V5L4</accession>
<comment type="caution">
    <text evidence="11">The sequence shown here is derived from an EMBL/GenBank/DDBJ whole genome shotgun (WGS) entry which is preliminary data.</text>
</comment>
<dbReference type="InterPro" id="IPR008271">
    <property type="entry name" value="Ser/Thr_kinase_AS"/>
</dbReference>
<evidence type="ECO:0000256" key="4">
    <source>
        <dbReference type="ARBA" id="ARBA00022741"/>
    </source>
</evidence>
<evidence type="ECO:0000313" key="12">
    <source>
        <dbReference type="Proteomes" id="UP000790833"/>
    </source>
</evidence>
<evidence type="ECO:0000256" key="3">
    <source>
        <dbReference type="ARBA" id="ARBA00022679"/>
    </source>
</evidence>
<keyword evidence="12" id="KW-1185">Reference proteome</keyword>
<dbReference type="GeneID" id="66116348"/>
<dbReference type="OrthoDB" id="6513151at2759"/>
<dbReference type="GO" id="GO:0004674">
    <property type="term" value="F:protein serine/threonine kinase activity"/>
    <property type="evidence" value="ECO:0007669"/>
    <property type="project" value="UniProtKB-KW"/>
</dbReference>
<dbReference type="PROSITE" id="PS50011">
    <property type="entry name" value="PROTEIN_KINASE_DOM"/>
    <property type="match status" value="1"/>
</dbReference>
<comment type="catalytic activity">
    <reaction evidence="8">
        <text>L-seryl-[protein] + ATP = O-phospho-L-seryl-[protein] + ADP + H(+)</text>
        <dbReference type="Rhea" id="RHEA:17989"/>
        <dbReference type="Rhea" id="RHEA-COMP:9863"/>
        <dbReference type="Rhea" id="RHEA-COMP:11604"/>
        <dbReference type="ChEBI" id="CHEBI:15378"/>
        <dbReference type="ChEBI" id="CHEBI:29999"/>
        <dbReference type="ChEBI" id="CHEBI:30616"/>
        <dbReference type="ChEBI" id="CHEBI:83421"/>
        <dbReference type="ChEBI" id="CHEBI:456216"/>
        <dbReference type="EC" id="2.7.11.1"/>
    </reaction>
</comment>
<dbReference type="EMBL" id="JAHMUF010000026">
    <property type="protein sequence ID" value="KAG7191581.1"/>
    <property type="molecule type" value="Genomic_DNA"/>
</dbReference>
<feature type="domain" description="Protein kinase" evidence="10">
    <location>
        <begin position="157"/>
        <end position="535"/>
    </location>
</feature>
<keyword evidence="4 9" id="KW-0547">Nucleotide-binding</keyword>
<sequence length="585" mass="66014">MDSGGQHGSSSSLVKLFRKNRHMSHSDVLSRSISSRNDHDDSGSVNSFHSAANDSLVLINGSDGSAFSKESPISTADTSVATSKLLPKHQHQHQHQHQHLGLLPLAKKNSLDSEGSKKKHLPTLKRFLGKLKEDRSNKSNKGLPHFKPSLALDKKYTNANKLLGSGATGSVILVHSKTDSSQVYAVKQFRPKQKAENERDYKVKVKNEFKIASVFNHPNLIKTYELVTESGLTHDPEYYIVMDYCPYDFFNLVMSGLITIHETECYFKQIIAGVFFLHDHGLAHRDLKLDNCVVTDQGILKLIDFGSAVQFRKPRMPGLDYGVDNLDEDHRLQRARGIVGSDPYLSPEVFEPSNFGYDPRLVDVWSIAIIYCCLVIRRFPWKIPKWSDPSYSSFASAEPPYDKGSESEATVPTIKSGVATPVETKPNIQLSELEQRIPKLTINNEANTLDKSIDDKEVSQEPPQINLPEPNLDLDDQAPTQAVIPQKKRHRRKLTGREKLLRLLPRNSRSLIDKMLAVNPEDRYTMDQVIVHPYVQEITECQELVLPSGEKSILKLENHTHHLVTEDQLRLIEFEKARQKEAIGL</sequence>
<dbReference type="GO" id="GO:0030447">
    <property type="term" value="P:filamentous growth"/>
    <property type="evidence" value="ECO:0007669"/>
    <property type="project" value="UniProtKB-ARBA"/>
</dbReference>
<keyword evidence="6 9" id="KW-0067">ATP-binding</keyword>
<dbReference type="GO" id="GO:0005524">
    <property type="term" value="F:ATP binding"/>
    <property type="evidence" value="ECO:0007669"/>
    <property type="project" value="UniProtKB-UniRule"/>
</dbReference>
<organism evidence="11 12">
    <name type="scientific">Scheffersomyces spartinae</name>
    <dbReference type="NCBI Taxonomy" id="45513"/>
    <lineage>
        <taxon>Eukaryota</taxon>
        <taxon>Fungi</taxon>
        <taxon>Dikarya</taxon>
        <taxon>Ascomycota</taxon>
        <taxon>Saccharomycotina</taxon>
        <taxon>Pichiomycetes</taxon>
        <taxon>Debaryomycetaceae</taxon>
        <taxon>Scheffersomyces</taxon>
    </lineage>
</organism>
<dbReference type="PROSITE" id="PS00108">
    <property type="entry name" value="PROTEIN_KINASE_ST"/>
    <property type="match status" value="1"/>
</dbReference>
<evidence type="ECO:0000259" key="10">
    <source>
        <dbReference type="PROSITE" id="PS50011"/>
    </source>
</evidence>
<dbReference type="PROSITE" id="PS00107">
    <property type="entry name" value="PROTEIN_KINASE_ATP"/>
    <property type="match status" value="1"/>
</dbReference>